<evidence type="ECO:0000313" key="3">
    <source>
        <dbReference type="Proteomes" id="UP001217089"/>
    </source>
</evidence>
<gene>
    <name evidence="2" type="ORF">KUTeg_015759</name>
</gene>
<dbReference type="Proteomes" id="UP001217089">
    <property type="component" value="Unassembled WGS sequence"/>
</dbReference>
<comment type="caution">
    <text evidence="2">The sequence shown here is derived from an EMBL/GenBank/DDBJ whole genome shotgun (WGS) entry which is preliminary data.</text>
</comment>
<dbReference type="InterPro" id="IPR016167">
    <property type="entry name" value="FAD-bd_PCMH_sub1"/>
</dbReference>
<dbReference type="PROSITE" id="PS51387">
    <property type="entry name" value="FAD_PCMH"/>
    <property type="match status" value="1"/>
</dbReference>
<sequence>MGGNVFYRNQEKTTTTTTWNDRGVKDNVSGSFVYLLKLSLLTHFSVIRKDLQQEVDQLEQGKLTNGAFRKQKRKCIDNDKIQEDVLVVYPKTVDDLKELRDLAQDKGYEIMFHDSNYGANSCFKGKKYVLVNTDEFETRNRKTAAKKSPDTYATPQVELTDVEKYIKRNSETVQESFKNWEGSQNRKRVLASRPETLTQLQNLIRYARDQGLRIRCAGTKHSWAPLFADENQICIYLTSLNSDYPGGKKIRFSPGSKTEVDVMTGVNNGDLKAFQLENKVNLPCNVILTAVQPVSVVATGCHGVGWDCLSPGDYVTKMRIVDSFGELRTYTTDNMEQMKAIQANFGLFGVIFDMTIKMEKQHIAESQNLYRTVEQVFYDPNYLKQIVENNWSVEIFWFPFNSFPIISYDPKEEDVYMRIVNKTNKPGKLQPKSFYEDGARWDWLTQNSLVAGNHVLTEFIGITPFAQSSAFKLLKNQIYPEGTIYQELPHAVHFREYIDWAPVHDLEFVFDCKGDYEKTQRIIQIVIDKSREHFSRSHYPFNIALEMRWMAYSECYLCPAIIGNPALGGSGHVFYVEVLSVDGTNGWDEFCIELGIEWMKLGGMPHLAKEWDFIPGAYEHIRQVR</sequence>
<keyword evidence="3" id="KW-1185">Reference proteome</keyword>
<dbReference type="Gene3D" id="3.30.465.10">
    <property type="match status" value="1"/>
</dbReference>
<protein>
    <recommendedName>
        <fullName evidence="1">FAD-binding PCMH-type domain-containing protein</fullName>
    </recommendedName>
</protein>
<reference evidence="2 3" key="1">
    <citation type="submission" date="2022-12" db="EMBL/GenBank/DDBJ databases">
        <title>Chromosome-level genome of Tegillarca granosa.</title>
        <authorList>
            <person name="Kim J."/>
        </authorList>
    </citation>
    <scope>NUCLEOTIDE SEQUENCE [LARGE SCALE GENOMIC DNA]</scope>
    <source>
        <strain evidence="2">Teg-2019</strain>
        <tissue evidence="2">Adductor muscle</tissue>
    </source>
</reference>
<dbReference type="EMBL" id="JARBDR010000811">
    <property type="protein sequence ID" value="KAJ8306718.1"/>
    <property type="molecule type" value="Genomic_DNA"/>
</dbReference>
<dbReference type="InterPro" id="IPR010031">
    <property type="entry name" value="FAD_lactone_oxidase-like"/>
</dbReference>
<organism evidence="2 3">
    <name type="scientific">Tegillarca granosa</name>
    <name type="common">Malaysian cockle</name>
    <name type="synonym">Anadara granosa</name>
    <dbReference type="NCBI Taxonomy" id="220873"/>
    <lineage>
        <taxon>Eukaryota</taxon>
        <taxon>Metazoa</taxon>
        <taxon>Spiralia</taxon>
        <taxon>Lophotrochozoa</taxon>
        <taxon>Mollusca</taxon>
        <taxon>Bivalvia</taxon>
        <taxon>Autobranchia</taxon>
        <taxon>Pteriomorphia</taxon>
        <taxon>Arcoida</taxon>
        <taxon>Arcoidea</taxon>
        <taxon>Arcidae</taxon>
        <taxon>Tegillarca</taxon>
    </lineage>
</organism>
<dbReference type="InterPro" id="IPR036318">
    <property type="entry name" value="FAD-bd_PCMH-like_sf"/>
</dbReference>
<dbReference type="InterPro" id="IPR016166">
    <property type="entry name" value="FAD-bd_PCMH"/>
</dbReference>
<evidence type="ECO:0000259" key="1">
    <source>
        <dbReference type="PROSITE" id="PS51387"/>
    </source>
</evidence>
<dbReference type="SUPFAM" id="SSF56176">
    <property type="entry name" value="FAD-binding/transporter-associated domain-like"/>
    <property type="match status" value="1"/>
</dbReference>
<name>A0ABQ9ETT6_TEGGR</name>
<dbReference type="PANTHER" id="PTHR43762">
    <property type="entry name" value="L-GULONOLACTONE OXIDASE"/>
    <property type="match status" value="1"/>
</dbReference>
<feature type="domain" description="FAD-binding PCMH-type" evidence="1">
    <location>
        <begin position="182"/>
        <end position="361"/>
    </location>
</feature>
<dbReference type="InterPro" id="IPR016169">
    <property type="entry name" value="FAD-bd_PCMH_sub2"/>
</dbReference>
<accession>A0ABQ9ETT6</accession>
<proteinExistence type="predicted"/>
<dbReference type="PANTHER" id="PTHR43762:SF1">
    <property type="entry name" value="D-ARABINONO-1,4-LACTONE OXIDASE"/>
    <property type="match status" value="1"/>
</dbReference>
<dbReference type="Gene3D" id="3.30.43.10">
    <property type="entry name" value="Uridine Diphospho-n-acetylenolpyruvylglucosamine Reductase, domain 2"/>
    <property type="match status" value="1"/>
</dbReference>
<evidence type="ECO:0000313" key="2">
    <source>
        <dbReference type="EMBL" id="KAJ8306718.1"/>
    </source>
</evidence>